<feature type="binding site" evidence="5">
    <location>
        <position position="326"/>
    </location>
    <ligand>
        <name>a divalent metal cation</name>
        <dbReference type="ChEBI" id="CHEBI:60240"/>
        <label>2</label>
        <note>catalytic</note>
    </ligand>
</feature>
<feature type="signal peptide" evidence="7">
    <location>
        <begin position="1"/>
        <end position="19"/>
    </location>
</feature>
<keyword evidence="3 5" id="KW-0479">Metal-binding</keyword>
<name>A0A6V1URZ5_HETAK</name>
<comment type="cofactor">
    <cofactor evidence="5">
        <name>Co(2+)</name>
        <dbReference type="ChEBI" id="CHEBI:48828"/>
    </cofactor>
    <cofactor evidence="5">
        <name>Zn(2+)</name>
        <dbReference type="ChEBI" id="CHEBI:29105"/>
    </cofactor>
    <cofactor evidence="5">
        <name>Mn(2+)</name>
        <dbReference type="ChEBI" id="CHEBI:29035"/>
    </cofactor>
    <cofactor evidence="5">
        <name>Fe(2+)</name>
        <dbReference type="ChEBI" id="CHEBI:29033"/>
    </cofactor>
    <text evidence="5">Binds 2 divalent metal cations per subunit. Has a high-affinity and a low affinity metal-binding site. The true nature of the physiological cofactor is under debate. The enzyme is active with cobalt, zinc, manganese or divalent iron ions. Most likely, methionine aminopeptidases function as mononuclear Fe(2+)-metalloproteases under physiological conditions, and the catalytically relevant metal-binding site has been assigned to the histidine-containing high-affinity site.</text>
</comment>
<protein>
    <recommendedName>
        <fullName evidence="6">Methionine aminopeptidase</fullName>
        <ecNumber evidence="6">3.4.11.18</ecNumber>
    </recommendedName>
</protein>
<dbReference type="CDD" id="cd01086">
    <property type="entry name" value="MetAP1"/>
    <property type="match status" value="1"/>
</dbReference>
<dbReference type="InterPro" id="IPR036005">
    <property type="entry name" value="Creatinase/aminopeptidase-like"/>
</dbReference>
<dbReference type="GO" id="GO:0070006">
    <property type="term" value="F:metalloaminopeptidase activity"/>
    <property type="evidence" value="ECO:0007669"/>
    <property type="project" value="UniProtKB-UniRule"/>
</dbReference>
<dbReference type="InterPro" id="IPR002467">
    <property type="entry name" value="Pept_M24A_MAP1"/>
</dbReference>
<keyword evidence="7" id="KW-0732">Signal</keyword>
<evidence type="ECO:0000313" key="9">
    <source>
        <dbReference type="EMBL" id="CAE0642247.1"/>
    </source>
</evidence>
<dbReference type="AlphaFoldDB" id="A0A6V1URZ5"/>
<feature type="binding site" evidence="5">
    <location>
        <position position="199"/>
    </location>
    <ligand>
        <name>a divalent metal cation</name>
        <dbReference type="ChEBI" id="CHEBI:60240"/>
        <label>1</label>
    </ligand>
</feature>
<accession>A0A6V1URZ5</accession>
<dbReference type="GO" id="GO:0006508">
    <property type="term" value="P:proteolysis"/>
    <property type="evidence" value="ECO:0007669"/>
    <property type="project" value="UniProtKB-KW"/>
</dbReference>
<dbReference type="Pfam" id="PF00557">
    <property type="entry name" value="Peptidase_M24"/>
    <property type="match status" value="1"/>
</dbReference>
<comment type="function">
    <text evidence="6">Cotranslationally removes the N-terminal methionine from nascent proteins. The N-terminal methionine is often cleaved when the second residue in the primary sequence is small and uncharged (Met-Ala-, Cys, Gly, Pro, Ser, Thr, or Val).</text>
</comment>
<feature type="binding site" evidence="5">
    <location>
        <position position="199"/>
    </location>
    <ligand>
        <name>a divalent metal cation</name>
        <dbReference type="ChEBI" id="CHEBI:60240"/>
        <label>2</label>
        <note>catalytic</note>
    </ligand>
</feature>
<dbReference type="Gene3D" id="3.90.230.10">
    <property type="entry name" value="Creatinase/methionine aminopeptidase superfamily"/>
    <property type="match status" value="1"/>
</dbReference>
<feature type="binding site" evidence="5">
    <location>
        <position position="188"/>
    </location>
    <ligand>
        <name>a divalent metal cation</name>
        <dbReference type="ChEBI" id="CHEBI:60240"/>
        <label>1</label>
    </ligand>
</feature>
<dbReference type="NCBIfam" id="TIGR00500">
    <property type="entry name" value="met_pdase_I"/>
    <property type="match status" value="1"/>
</dbReference>
<feature type="binding site" evidence="5">
    <location>
        <position position="171"/>
    </location>
    <ligand>
        <name>substrate</name>
    </ligand>
</feature>
<dbReference type="HAMAP" id="MF_01974">
    <property type="entry name" value="MetAP_1"/>
    <property type="match status" value="1"/>
</dbReference>
<comment type="catalytic activity">
    <reaction evidence="5 6">
        <text>Release of N-terminal amino acids, preferentially methionine, from peptides and arylamides.</text>
        <dbReference type="EC" id="3.4.11.18"/>
    </reaction>
</comment>
<dbReference type="GO" id="GO:0046872">
    <property type="term" value="F:metal ion binding"/>
    <property type="evidence" value="ECO:0007669"/>
    <property type="project" value="UniProtKB-UniRule"/>
</dbReference>
<feature type="domain" description="Peptidase M24" evidence="8">
    <location>
        <begin position="105"/>
        <end position="333"/>
    </location>
</feature>
<dbReference type="GO" id="GO:0005829">
    <property type="term" value="C:cytosol"/>
    <property type="evidence" value="ECO:0007669"/>
    <property type="project" value="TreeGrafter"/>
</dbReference>
<dbReference type="EMBL" id="HBIU01047097">
    <property type="protein sequence ID" value="CAE0642247.1"/>
    <property type="molecule type" value="Transcribed_RNA"/>
</dbReference>
<feature type="binding site" evidence="5">
    <location>
        <position position="326"/>
    </location>
    <ligand>
        <name>a divalent metal cation</name>
        <dbReference type="ChEBI" id="CHEBI:60240"/>
        <label>1</label>
    </ligand>
</feature>
<dbReference type="GO" id="GO:0004239">
    <property type="term" value="F:initiator methionyl aminopeptidase activity"/>
    <property type="evidence" value="ECO:0007669"/>
    <property type="project" value="UniProtKB-UniRule"/>
</dbReference>
<evidence type="ECO:0000256" key="6">
    <source>
        <dbReference type="RuleBase" id="RU003653"/>
    </source>
</evidence>
<evidence type="ECO:0000259" key="8">
    <source>
        <dbReference type="Pfam" id="PF00557"/>
    </source>
</evidence>
<dbReference type="PRINTS" id="PR00599">
    <property type="entry name" value="MAPEPTIDASE"/>
</dbReference>
<dbReference type="SUPFAM" id="SSF55920">
    <property type="entry name" value="Creatinase/aminopeptidase"/>
    <property type="match status" value="1"/>
</dbReference>
<dbReference type="InterPro" id="IPR000994">
    <property type="entry name" value="Pept_M24"/>
</dbReference>
<evidence type="ECO:0000256" key="5">
    <source>
        <dbReference type="HAMAP-Rule" id="MF_03174"/>
    </source>
</evidence>
<dbReference type="InterPro" id="IPR001714">
    <property type="entry name" value="Pept_M24_MAP"/>
</dbReference>
<dbReference type="EC" id="3.4.11.18" evidence="6"/>
<dbReference type="PANTHER" id="PTHR43330:SF7">
    <property type="entry name" value="METHIONINE AMINOPEPTIDASE 1"/>
    <property type="match status" value="1"/>
</dbReference>
<dbReference type="PANTHER" id="PTHR43330">
    <property type="entry name" value="METHIONINE AMINOPEPTIDASE"/>
    <property type="match status" value="1"/>
</dbReference>
<keyword evidence="1 5" id="KW-0031">Aminopeptidase</keyword>
<evidence type="ECO:0000256" key="1">
    <source>
        <dbReference type="ARBA" id="ARBA00022438"/>
    </source>
</evidence>
<feature type="binding site" evidence="5">
    <location>
        <position position="295"/>
    </location>
    <ligand>
        <name>a divalent metal cation</name>
        <dbReference type="ChEBI" id="CHEBI:60240"/>
        <label>2</label>
        <note>catalytic</note>
    </ligand>
</feature>
<keyword evidence="4 5" id="KW-0378">Hydrolase</keyword>
<organism evidence="9">
    <name type="scientific">Heterosigma akashiwo</name>
    <name type="common">Chromophytic alga</name>
    <name type="synonym">Heterosigma carterae</name>
    <dbReference type="NCBI Taxonomy" id="2829"/>
    <lineage>
        <taxon>Eukaryota</taxon>
        <taxon>Sar</taxon>
        <taxon>Stramenopiles</taxon>
        <taxon>Ochrophyta</taxon>
        <taxon>Raphidophyceae</taxon>
        <taxon>Chattonellales</taxon>
        <taxon>Chattonellaceae</taxon>
        <taxon>Heterosigma</taxon>
    </lineage>
</organism>
<reference evidence="9" key="1">
    <citation type="submission" date="2021-01" db="EMBL/GenBank/DDBJ databases">
        <authorList>
            <person name="Corre E."/>
            <person name="Pelletier E."/>
            <person name="Niang G."/>
            <person name="Scheremetjew M."/>
            <person name="Finn R."/>
            <person name="Kale V."/>
            <person name="Holt S."/>
            <person name="Cochrane G."/>
            <person name="Meng A."/>
            <person name="Brown T."/>
            <person name="Cohen L."/>
        </authorList>
    </citation>
    <scope>NUCLEOTIDE SEQUENCE</scope>
    <source>
        <strain evidence="9">CCMP3107</strain>
    </source>
</reference>
<keyword evidence="2 5" id="KW-0645">Protease</keyword>
<evidence type="ECO:0000313" key="10">
    <source>
        <dbReference type="EMBL" id="CAE0642248.1"/>
    </source>
</evidence>
<evidence type="ECO:0000256" key="4">
    <source>
        <dbReference type="ARBA" id="ARBA00022801"/>
    </source>
</evidence>
<evidence type="ECO:0000256" key="2">
    <source>
        <dbReference type="ARBA" id="ARBA00022670"/>
    </source>
</evidence>
<proteinExistence type="inferred from homology"/>
<dbReference type="EMBL" id="HBIU01047098">
    <property type="protein sequence ID" value="CAE0642248.1"/>
    <property type="molecule type" value="Transcribed_RNA"/>
</dbReference>
<evidence type="ECO:0000256" key="3">
    <source>
        <dbReference type="ARBA" id="ARBA00022723"/>
    </source>
</evidence>
<feature type="binding site" evidence="5">
    <location>
        <position position="269"/>
    </location>
    <ligand>
        <name>substrate</name>
    </ligand>
</feature>
<evidence type="ECO:0000256" key="7">
    <source>
        <dbReference type="SAM" id="SignalP"/>
    </source>
</evidence>
<feature type="chain" id="PRO_5035677439" description="Methionine aminopeptidase" evidence="7">
    <location>
        <begin position="20"/>
        <end position="353"/>
    </location>
</feature>
<sequence>MKTSLILLCLWLSLSSVFSFYAPSTKLIVPRESGIVLPLGKGFGEKPKKKGFKYTGTTVPGVISPKREVPDHIMKPPYADDGDPKSDRGGLFPWDIEVKTAEDIEAMRISGRIAREVLDIAGKAVKAGITTDEIDRIVHEACIERNAYPSPLNYHGFPKSVCTSLNEIICHGIPDSTVLKDGDILNIDVTVYHGGYHGDCSEMFCVGEPDAAAKDLVQVTYDAWQEAANFCKPGRPYKEIGGIIEDYVTKRGYTTVPDFCGHGIGKVFHCNPNVLHYKNNEPCGKMEPGHVFTIEPMICEGTARNVMWPDKWTAATADGKRTAQFEHTFLLTATGVEALTAKLPDSPKQFWEK</sequence>
<dbReference type="PROSITE" id="PS00680">
    <property type="entry name" value="MAP_1"/>
    <property type="match status" value="1"/>
</dbReference>
<gene>
    <name evidence="9" type="ORF">HAKA00212_LOCUS21103</name>
    <name evidence="10" type="ORF">HAKA00212_LOCUS21104</name>
</gene>
<feature type="binding site" evidence="5">
    <location>
        <position position="262"/>
    </location>
    <ligand>
        <name>a divalent metal cation</name>
        <dbReference type="ChEBI" id="CHEBI:60240"/>
        <label>2</label>
        <note>catalytic</note>
    </ligand>
</feature>
<comment type="similarity">
    <text evidence="5">Belongs to the peptidase M24A family. Methionine aminopeptidase type 1 subfamily.</text>
</comment>